<accession>A0A6C0JV25</accession>
<proteinExistence type="predicted"/>
<sequence length="119" mass="13543">MINTVSPNSPDFRMSAPVTQDISPSVQLLVQAAKLAIQQDKPIQLDYYVDTYNAKAFMGEDKETKEKMLVKSNEEFTSLIQKVYKVGEEYIVVTENSLYLVSGKIQKRFIQAPALRESY</sequence>
<evidence type="ECO:0000313" key="1">
    <source>
        <dbReference type="EMBL" id="QHU09605.1"/>
    </source>
</evidence>
<organism evidence="1">
    <name type="scientific">viral metagenome</name>
    <dbReference type="NCBI Taxonomy" id="1070528"/>
    <lineage>
        <taxon>unclassified sequences</taxon>
        <taxon>metagenomes</taxon>
        <taxon>organismal metagenomes</taxon>
    </lineage>
</organism>
<protein>
    <submittedName>
        <fullName evidence="1">Uncharacterized protein</fullName>
    </submittedName>
</protein>
<name>A0A6C0JV25_9ZZZZ</name>
<dbReference type="AlphaFoldDB" id="A0A6C0JV25"/>
<dbReference type="EMBL" id="MN740739">
    <property type="protein sequence ID" value="QHU09605.1"/>
    <property type="molecule type" value="Genomic_DNA"/>
</dbReference>
<reference evidence="1" key="1">
    <citation type="journal article" date="2020" name="Nature">
        <title>Giant virus diversity and host interactions through global metagenomics.</title>
        <authorList>
            <person name="Schulz F."/>
            <person name="Roux S."/>
            <person name="Paez-Espino D."/>
            <person name="Jungbluth S."/>
            <person name="Walsh D.A."/>
            <person name="Denef V.J."/>
            <person name="McMahon K.D."/>
            <person name="Konstantinidis K.T."/>
            <person name="Eloe-Fadrosh E.A."/>
            <person name="Kyrpides N.C."/>
            <person name="Woyke T."/>
        </authorList>
    </citation>
    <scope>NUCLEOTIDE SEQUENCE</scope>
    <source>
        <strain evidence="1">GVMAG-S-1101164-105</strain>
    </source>
</reference>